<evidence type="ECO:0000313" key="11">
    <source>
        <dbReference type="Proteomes" id="UP000196536"/>
    </source>
</evidence>
<keyword evidence="2" id="KW-1003">Cell membrane</keyword>
<evidence type="ECO:0000256" key="1">
    <source>
        <dbReference type="ARBA" id="ARBA00022448"/>
    </source>
</evidence>
<comment type="caution">
    <text evidence="10">The sequence shown here is derived from an EMBL/GenBank/DDBJ whole genome shotgun (WGS) entry which is preliminary data.</text>
</comment>
<dbReference type="PANTHER" id="PTHR42781:SF5">
    <property type="entry name" value="PUTRESCINE TRANSPORT ATP-BINDING PROTEIN POTG"/>
    <property type="match status" value="1"/>
</dbReference>
<dbReference type="GO" id="GO:0005524">
    <property type="term" value="F:ATP binding"/>
    <property type="evidence" value="ECO:0007669"/>
    <property type="project" value="UniProtKB-KW"/>
</dbReference>
<dbReference type="Gene3D" id="3.40.50.300">
    <property type="entry name" value="P-loop containing nucleotide triphosphate hydrolases"/>
    <property type="match status" value="1"/>
</dbReference>
<evidence type="ECO:0000256" key="8">
    <source>
        <dbReference type="SAM" id="MobiDB-lite"/>
    </source>
</evidence>
<gene>
    <name evidence="10" type="ORF">CAP51_03315</name>
</gene>
<evidence type="ECO:0000313" key="10">
    <source>
        <dbReference type="EMBL" id="OUY08653.1"/>
    </source>
</evidence>
<protein>
    <recommendedName>
        <fullName evidence="9">ABC transporter domain-containing protein</fullName>
    </recommendedName>
</protein>
<evidence type="ECO:0000256" key="3">
    <source>
        <dbReference type="ARBA" id="ARBA00022519"/>
    </source>
</evidence>
<dbReference type="OrthoDB" id="9802264at2"/>
<dbReference type="SUPFAM" id="SSF52540">
    <property type="entry name" value="P-loop containing nucleoside triphosphate hydrolases"/>
    <property type="match status" value="1"/>
</dbReference>
<sequence length="395" mass="44378">MNTLSRKQSTPQNLDGSAENKNKSGQSALEMIGIRKQYKDFVALQHIDLSLGQNELLCFLGPSGCGKTTLLRLIAGLDEIEQGQLIKNGEDISQLKAEKRRCGIVFQNYALFPNLTIADNITYGLQGAYWSNIRKQERVTQLLEMIGLSGSEKKYPLQLSGGQQQRVALARAIASEPDILLLDEPLSALDARVRLHLRQEIRTLQQRLHIPTILVTHDQEEALTLADRIVVMNHGVIEQVDTPENIYKHPATKFVATFIGHMNLLPAKIKANHLLEVGDQQQISIILKKQFISNTPVEIGFRPEDAQLVDVNDSMLEHKLYISAFIKAHEFLGAKARLHLALDQAETPQDEEQQPYLQIDIDHHLSKKFALDQQVCITIDHDRLHVFETDGGALC</sequence>
<dbReference type="PROSITE" id="PS00211">
    <property type="entry name" value="ABC_TRANSPORTER_1"/>
    <property type="match status" value="1"/>
</dbReference>
<dbReference type="GO" id="GO:0015697">
    <property type="term" value="P:quaternary ammonium group transport"/>
    <property type="evidence" value="ECO:0007669"/>
    <property type="project" value="UniProtKB-ARBA"/>
</dbReference>
<evidence type="ECO:0000256" key="4">
    <source>
        <dbReference type="ARBA" id="ARBA00022741"/>
    </source>
</evidence>
<keyword evidence="7" id="KW-0472">Membrane</keyword>
<dbReference type="Proteomes" id="UP000196536">
    <property type="component" value="Unassembled WGS sequence"/>
</dbReference>
<dbReference type="InterPro" id="IPR027417">
    <property type="entry name" value="P-loop_NTPase"/>
</dbReference>
<dbReference type="AlphaFoldDB" id="A0A1Z9Z2E9"/>
<name>A0A1Z9Z2E9_9GAMM</name>
<evidence type="ECO:0000256" key="7">
    <source>
        <dbReference type="ARBA" id="ARBA00023136"/>
    </source>
</evidence>
<dbReference type="InterPro" id="IPR050093">
    <property type="entry name" value="ABC_SmlMolc_Importer"/>
</dbReference>
<dbReference type="Gene3D" id="2.40.50.140">
    <property type="entry name" value="Nucleic acid-binding proteins"/>
    <property type="match status" value="1"/>
</dbReference>
<dbReference type="InterPro" id="IPR003593">
    <property type="entry name" value="AAA+_ATPase"/>
</dbReference>
<evidence type="ECO:0000256" key="2">
    <source>
        <dbReference type="ARBA" id="ARBA00022475"/>
    </source>
</evidence>
<dbReference type="InterPro" id="IPR008995">
    <property type="entry name" value="Mo/tungstate-bd_C_term_dom"/>
</dbReference>
<accession>A0A1Z9Z2E9</accession>
<dbReference type="RefSeq" id="WP_087619318.1">
    <property type="nucleotide sequence ID" value="NZ_NEXX01000001.1"/>
</dbReference>
<keyword evidence="6" id="KW-1278">Translocase</keyword>
<dbReference type="FunFam" id="3.40.50.300:FF:000425">
    <property type="entry name" value="Probable ABC transporter, ATP-binding subunit"/>
    <property type="match status" value="1"/>
</dbReference>
<dbReference type="InterPro" id="IPR012340">
    <property type="entry name" value="NA-bd_OB-fold"/>
</dbReference>
<keyword evidence="1" id="KW-0813">Transport</keyword>
<dbReference type="PROSITE" id="PS50893">
    <property type="entry name" value="ABC_TRANSPORTER_2"/>
    <property type="match status" value="1"/>
</dbReference>
<keyword evidence="11" id="KW-1185">Reference proteome</keyword>
<dbReference type="SUPFAM" id="SSF50331">
    <property type="entry name" value="MOP-like"/>
    <property type="match status" value="1"/>
</dbReference>
<organism evidence="10 11">
    <name type="scientific">Acinetobacter populi</name>
    <dbReference type="NCBI Taxonomy" id="1582270"/>
    <lineage>
        <taxon>Bacteria</taxon>
        <taxon>Pseudomonadati</taxon>
        <taxon>Pseudomonadota</taxon>
        <taxon>Gammaproteobacteria</taxon>
        <taxon>Moraxellales</taxon>
        <taxon>Moraxellaceae</taxon>
        <taxon>Acinetobacter</taxon>
    </lineage>
</organism>
<dbReference type="Gene3D" id="2.40.50.100">
    <property type="match status" value="1"/>
</dbReference>
<feature type="region of interest" description="Disordered" evidence="8">
    <location>
        <begin position="1"/>
        <end position="24"/>
    </location>
</feature>
<keyword evidence="3" id="KW-0997">Cell inner membrane</keyword>
<dbReference type="InterPro" id="IPR003439">
    <property type="entry name" value="ABC_transporter-like_ATP-bd"/>
</dbReference>
<dbReference type="Pfam" id="PF00005">
    <property type="entry name" value="ABC_tran"/>
    <property type="match status" value="1"/>
</dbReference>
<dbReference type="EMBL" id="NEXX01000001">
    <property type="protein sequence ID" value="OUY08653.1"/>
    <property type="molecule type" value="Genomic_DNA"/>
</dbReference>
<dbReference type="GO" id="GO:0016887">
    <property type="term" value="F:ATP hydrolysis activity"/>
    <property type="evidence" value="ECO:0007669"/>
    <property type="project" value="InterPro"/>
</dbReference>
<feature type="compositionally biased region" description="Polar residues" evidence="8">
    <location>
        <begin position="1"/>
        <end position="15"/>
    </location>
</feature>
<proteinExistence type="predicted"/>
<evidence type="ECO:0000259" key="9">
    <source>
        <dbReference type="PROSITE" id="PS50893"/>
    </source>
</evidence>
<dbReference type="InterPro" id="IPR017871">
    <property type="entry name" value="ABC_transporter-like_CS"/>
</dbReference>
<evidence type="ECO:0000256" key="5">
    <source>
        <dbReference type="ARBA" id="ARBA00022840"/>
    </source>
</evidence>
<feature type="domain" description="ABC transporter" evidence="9">
    <location>
        <begin position="29"/>
        <end position="259"/>
    </location>
</feature>
<keyword evidence="5" id="KW-0067">ATP-binding</keyword>
<dbReference type="SMART" id="SM00382">
    <property type="entry name" value="AAA"/>
    <property type="match status" value="1"/>
</dbReference>
<dbReference type="PANTHER" id="PTHR42781">
    <property type="entry name" value="SPERMIDINE/PUTRESCINE IMPORT ATP-BINDING PROTEIN POTA"/>
    <property type="match status" value="1"/>
</dbReference>
<keyword evidence="4" id="KW-0547">Nucleotide-binding</keyword>
<reference evidence="10 11" key="1">
    <citation type="submission" date="2017-05" db="EMBL/GenBank/DDBJ databases">
        <title>Acinetobacter populi ANC 5415 (= PBJ7), whole genome shotgun sequencing project.</title>
        <authorList>
            <person name="Nemec A."/>
            <person name="Radolfova-Krizova L."/>
        </authorList>
    </citation>
    <scope>NUCLEOTIDE SEQUENCE [LARGE SCALE GENOMIC DNA]</scope>
    <source>
        <strain evidence="10 11">PBJ7</strain>
    </source>
</reference>
<evidence type="ECO:0000256" key="6">
    <source>
        <dbReference type="ARBA" id="ARBA00022967"/>
    </source>
</evidence>